<dbReference type="AlphaFoldDB" id="A0A2G8AVB2"/>
<name>A0A2G8AVB2_9MYCO</name>
<dbReference type="RefSeq" id="WP_048890580.1">
    <property type="nucleotide sequence ID" value="NZ_AP024237.1"/>
</dbReference>
<dbReference type="OrthoDB" id="4752248at2"/>
<organism evidence="1 2">
    <name type="scientific">Mycobacterium heckeshornense</name>
    <dbReference type="NCBI Taxonomy" id="110505"/>
    <lineage>
        <taxon>Bacteria</taxon>
        <taxon>Bacillati</taxon>
        <taxon>Actinomycetota</taxon>
        <taxon>Actinomycetes</taxon>
        <taxon>Mycobacteriales</taxon>
        <taxon>Mycobacteriaceae</taxon>
        <taxon>Mycobacterium</taxon>
    </lineage>
</organism>
<evidence type="ECO:0000313" key="2">
    <source>
        <dbReference type="Proteomes" id="UP000595446"/>
    </source>
</evidence>
<reference evidence="1 2" key="1">
    <citation type="submission" date="2020-12" db="EMBL/GenBank/DDBJ databases">
        <title>Complete genome sequence of Mycobacterium heckeshornense JCM 15655T, closely related to a pathogenic non-tuberculous mycobacterial species Mycobacterium xenopi.</title>
        <authorList>
            <person name="Yoshida M."/>
            <person name="Fukano H."/>
            <person name="Asakura T."/>
            <person name="Suzuki M."/>
            <person name="Hoshino Y."/>
        </authorList>
    </citation>
    <scope>NUCLEOTIDE SEQUENCE [LARGE SCALE GENOMIC DNA]</scope>
    <source>
        <strain evidence="1 2">JCM 15655</strain>
    </source>
</reference>
<dbReference type="Proteomes" id="UP000595446">
    <property type="component" value="Chromosome"/>
</dbReference>
<keyword evidence="2" id="KW-1185">Reference proteome</keyword>
<dbReference type="EMBL" id="AP024237">
    <property type="protein sequence ID" value="BCO35499.1"/>
    <property type="molecule type" value="Genomic_DNA"/>
</dbReference>
<sequence>MAVVVLYEHRAGGYRLRFRYDPAVVATIKAVVPGYARAWNRESRYWKVEHDWWAVLRASLLTLGCELVDVNAGCYTESTTDTDGWAERLFRAVGPQRTPAVHRALTKILHPDNGRTGSAELQRQLNDARSLIEGGRHS</sequence>
<gene>
    <name evidence="1" type="ORF">MHEC_19320</name>
</gene>
<evidence type="ECO:0000313" key="1">
    <source>
        <dbReference type="EMBL" id="BCO35499.1"/>
    </source>
</evidence>
<dbReference type="STRING" id="110505.ACT16_06130"/>
<proteinExistence type="predicted"/>
<protein>
    <submittedName>
        <fullName evidence="1">Uncharacterized protein</fullName>
    </submittedName>
</protein>
<accession>A0A2G8AVB2</accession>